<dbReference type="InterPro" id="IPR007123">
    <property type="entry name" value="Gelsolin-like_dom"/>
</dbReference>
<dbReference type="InterPro" id="IPR036180">
    <property type="entry name" value="Gelsolin-like_dom_sf"/>
</dbReference>
<protein>
    <recommendedName>
        <fullName evidence="1">Gelsolin-like domain-containing protein</fullName>
    </recommendedName>
</protein>
<feature type="domain" description="Gelsolin-like" evidence="1">
    <location>
        <begin position="17"/>
        <end position="53"/>
    </location>
</feature>
<dbReference type="SUPFAM" id="SSF82754">
    <property type="entry name" value="C-terminal, gelsolin-like domain of Sec23/24"/>
    <property type="match status" value="1"/>
</dbReference>
<accession>A0AAV9CYP1</accession>
<evidence type="ECO:0000313" key="3">
    <source>
        <dbReference type="Proteomes" id="UP001180020"/>
    </source>
</evidence>
<dbReference type="Pfam" id="PF00626">
    <property type="entry name" value="Gelsolin"/>
    <property type="match status" value="1"/>
</dbReference>
<gene>
    <name evidence="2" type="ORF">QJS10_CPB17g00859</name>
</gene>
<keyword evidence="3" id="KW-1185">Reference proteome</keyword>
<dbReference type="Gene3D" id="3.40.20.10">
    <property type="entry name" value="Severin"/>
    <property type="match status" value="1"/>
</dbReference>
<reference evidence="2" key="1">
    <citation type="journal article" date="2023" name="Nat. Commun.">
        <title>Diploid and tetraploid genomes of Acorus and the evolution of monocots.</title>
        <authorList>
            <person name="Ma L."/>
            <person name="Liu K.W."/>
            <person name="Li Z."/>
            <person name="Hsiao Y.Y."/>
            <person name="Qi Y."/>
            <person name="Fu T."/>
            <person name="Tang G.D."/>
            <person name="Zhang D."/>
            <person name="Sun W.H."/>
            <person name="Liu D.K."/>
            <person name="Li Y."/>
            <person name="Chen G.Z."/>
            <person name="Liu X.D."/>
            <person name="Liao X.Y."/>
            <person name="Jiang Y.T."/>
            <person name="Yu X."/>
            <person name="Hao Y."/>
            <person name="Huang J."/>
            <person name="Zhao X.W."/>
            <person name="Ke S."/>
            <person name="Chen Y.Y."/>
            <person name="Wu W.L."/>
            <person name="Hsu J.L."/>
            <person name="Lin Y.F."/>
            <person name="Huang M.D."/>
            <person name="Li C.Y."/>
            <person name="Huang L."/>
            <person name="Wang Z.W."/>
            <person name="Zhao X."/>
            <person name="Zhong W.Y."/>
            <person name="Peng D.H."/>
            <person name="Ahmad S."/>
            <person name="Lan S."/>
            <person name="Zhang J.S."/>
            <person name="Tsai W.C."/>
            <person name="Van de Peer Y."/>
            <person name="Liu Z.J."/>
        </authorList>
    </citation>
    <scope>NUCLEOTIDE SEQUENCE</scope>
    <source>
        <strain evidence="2">CP</strain>
    </source>
</reference>
<organism evidence="2 3">
    <name type="scientific">Acorus calamus</name>
    <name type="common">Sweet flag</name>
    <dbReference type="NCBI Taxonomy" id="4465"/>
    <lineage>
        <taxon>Eukaryota</taxon>
        <taxon>Viridiplantae</taxon>
        <taxon>Streptophyta</taxon>
        <taxon>Embryophyta</taxon>
        <taxon>Tracheophyta</taxon>
        <taxon>Spermatophyta</taxon>
        <taxon>Magnoliopsida</taxon>
        <taxon>Liliopsida</taxon>
        <taxon>Acoraceae</taxon>
        <taxon>Acorus</taxon>
    </lineage>
</organism>
<dbReference type="InterPro" id="IPR029006">
    <property type="entry name" value="ADF-H/Gelsolin-like_dom_sf"/>
</dbReference>
<sequence length="64" mass="7057">MHREEGTFEELPAYDLSMQSDSVVILDHGTDIFIWLGAELSTQEGKSATALAACRTLAEELTEQ</sequence>
<evidence type="ECO:0000313" key="2">
    <source>
        <dbReference type="EMBL" id="KAK1293654.1"/>
    </source>
</evidence>
<reference evidence="2" key="2">
    <citation type="submission" date="2023-06" db="EMBL/GenBank/DDBJ databases">
        <authorList>
            <person name="Ma L."/>
            <person name="Liu K.-W."/>
            <person name="Li Z."/>
            <person name="Hsiao Y.-Y."/>
            <person name="Qi Y."/>
            <person name="Fu T."/>
            <person name="Tang G."/>
            <person name="Zhang D."/>
            <person name="Sun W.-H."/>
            <person name="Liu D.-K."/>
            <person name="Li Y."/>
            <person name="Chen G.-Z."/>
            <person name="Liu X.-D."/>
            <person name="Liao X.-Y."/>
            <person name="Jiang Y.-T."/>
            <person name="Yu X."/>
            <person name="Hao Y."/>
            <person name="Huang J."/>
            <person name="Zhao X.-W."/>
            <person name="Ke S."/>
            <person name="Chen Y.-Y."/>
            <person name="Wu W.-L."/>
            <person name="Hsu J.-L."/>
            <person name="Lin Y.-F."/>
            <person name="Huang M.-D."/>
            <person name="Li C.-Y."/>
            <person name="Huang L."/>
            <person name="Wang Z.-W."/>
            <person name="Zhao X."/>
            <person name="Zhong W.-Y."/>
            <person name="Peng D.-H."/>
            <person name="Ahmad S."/>
            <person name="Lan S."/>
            <person name="Zhang J.-S."/>
            <person name="Tsai W.-C."/>
            <person name="Van De Peer Y."/>
            <person name="Liu Z.-J."/>
        </authorList>
    </citation>
    <scope>NUCLEOTIDE SEQUENCE</scope>
    <source>
        <strain evidence="2">CP</strain>
        <tissue evidence="2">Leaves</tissue>
    </source>
</reference>
<dbReference type="Proteomes" id="UP001180020">
    <property type="component" value="Unassembled WGS sequence"/>
</dbReference>
<proteinExistence type="predicted"/>
<evidence type="ECO:0000259" key="1">
    <source>
        <dbReference type="Pfam" id="PF00626"/>
    </source>
</evidence>
<dbReference type="EMBL" id="JAUJYO010000017">
    <property type="protein sequence ID" value="KAK1293654.1"/>
    <property type="molecule type" value="Genomic_DNA"/>
</dbReference>
<comment type="caution">
    <text evidence="2">The sequence shown here is derived from an EMBL/GenBank/DDBJ whole genome shotgun (WGS) entry which is preliminary data.</text>
</comment>
<dbReference type="AlphaFoldDB" id="A0AAV9CYP1"/>
<name>A0AAV9CYP1_ACOCL</name>